<accession>A0AAN9MDV8</accession>
<name>A0AAN9MDV8_PHACN</name>
<sequence length="71" mass="8061">MYSTMFTYEFITRENEASGPRKIGAGFGGCLSRFRSRFSYGRVVSYLEGSPTMLEFGILRYYCSSDSKQAV</sequence>
<comment type="caution">
    <text evidence="1">The sequence shown here is derived from an EMBL/GenBank/DDBJ whole genome shotgun (WGS) entry which is preliminary data.</text>
</comment>
<dbReference type="Proteomes" id="UP001374584">
    <property type="component" value="Unassembled WGS sequence"/>
</dbReference>
<gene>
    <name evidence="1" type="ORF">VNO80_18285</name>
</gene>
<reference evidence="1 2" key="1">
    <citation type="submission" date="2024-01" db="EMBL/GenBank/DDBJ databases">
        <title>The genomes of 5 underutilized Papilionoideae crops provide insights into root nodulation and disease resistanc.</title>
        <authorList>
            <person name="Jiang F."/>
        </authorList>
    </citation>
    <scope>NUCLEOTIDE SEQUENCE [LARGE SCALE GENOMIC DNA]</scope>
    <source>
        <strain evidence="1">JINMINGXINNONG_FW02</strain>
        <tissue evidence="1">Leaves</tissue>
    </source>
</reference>
<evidence type="ECO:0000313" key="1">
    <source>
        <dbReference type="EMBL" id="KAK7352855.1"/>
    </source>
</evidence>
<dbReference type="EMBL" id="JAYMYR010000007">
    <property type="protein sequence ID" value="KAK7352855.1"/>
    <property type="molecule type" value="Genomic_DNA"/>
</dbReference>
<protein>
    <submittedName>
        <fullName evidence="1">Uncharacterized protein</fullName>
    </submittedName>
</protein>
<evidence type="ECO:0000313" key="2">
    <source>
        <dbReference type="Proteomes" id="UP001374584"/>
    </source>
</evidence>
<dbReference type="AlphaFoldDB" id="A0AAN9MDV8"/>
<organism evidence="1 2">
    <name type="scientific">Phaseolus coccineus</name>
    <name type="common">Scarlet runner bean</name>
    <name type="synonym">Phaseolus multiflorus</name>
    <dbReference type="NCBI Taxonomy" id="3886"/>
    <lineage>
        <taxon>Eukaryota</taxon>
        <taxon>Viridiplantae</taxon>
        <taxon>Streptophyta</taxon>
        <taxon>Embryophyta</taxon>
        <taxon>Tracheophyta</taxon>
        <taxon>Spermatophyta</taxon>
        <taxon>Magnoliopsida</taxon>
        <taxon>eudicotyledons</taxon>
        <taxon>Gunneridae</taxon>
        <taxon>Pentapetalae</taxon>
        <taxon>rosids</taxon>
        <taxon>fabids</taxon>
        <taxon>Fabales</taxon>
        <taxon>Fabaceae</taxon>
        <taxon>Papilionoideae</taxon>
        <taxon>50 kb inversion clade</taxon>
        <taxon>NPAAA clade</taxon>
        <taxon>indigoferoid/millettioid clade</taxon>
        <taxon>Phaseoleae</taxon>
        <taxon>Phaseolus</taxon>
    </lineage>
</organism>
<keyword evidence="2" id="KW-1185">Reference proteome</keyword>
<proteinExistence type="predicted"/>